<evidence type="ECO:0000259" key="2">
    <source>
        <dbReference type="Pfam" id="PF09557"/>
    </source>
</evidence>
<accession>A0A1I7G9S4</accession>
<evidence type="ECO:0000313" key="4">
    <source>
        <dbReference type="Proteomes" id="UP000182491"/>
    </source>
</evidence>
<feature type="region of interest" description="Disordered" evidence="1">
    <location>
        <begin position="1"/>
        <end position="58"/>
    </location>
</feature>
<dbReference type="RefSeq" id="WP_082815316.1">
    <property type="nucleotide sequence ID" value="NZ_BMXC01000001.1"/>
</dbReference>
<dbReference type="AlphaFoldDB" id="A0A1I7G9S4"/>
<organism evidence="3 4">
    <name type="scientific">Pontibacter akesuensis</name>
    <dbReference type="NCBI Taxonomy" id="388950"/>
    <lineage>
        <taxon>Bacteria</taxon>
        <taxon>Pseudomonadati</taxon>
        <taxon>Bacteroidota</taxon>
        <taxon>Cytophagia</taxon>
        <taxon>Cytophagales</taxon>
        <taxon>Hymenobacteraceae</taxon>
        <taxon>Pontibacter</taxon>
    </lineage>
</organism>
<protein>
    <submittedName>
        <fullName evidence="3">Conserved domain-containing protein</fullName>
    </submittedName>
</protein>
<dbReference type="PANTHER" id="PTHR38463">
    <property type="entry name" value="STRESS RESPONSE PROTEIN YSNF"/>
    <property type="match status" value="1"/>
</dbReference>
<keyword evidence="4" id="KW-1185">Reference proteome</keyword>
<proteinExistence type="predicted"/>
<dbReference type="STRING" id="388950.GCA_001611675_03985"/>
<evidence type="ECO:0000256" key="1">
    <source>
        <dbReference type="SAM" id="MobiDB-lite"/>
    </source>
</evidence>
<sequence>MDKRKDKIQTSEFEQKLQESIREDKRLEDFREEHHRDTRHYDESRPDAPHLEANTESETIPVVEETVRVGKEIVETGKVRISKRVHESEVDVELPTVHEEIDVQRVPVNMPVEDTPPPVRYEGDVMIIPVLREEVVVQKRLVVVEELHVTRKRTQTNETERIVLRKEEVNVDRVDNTNHNPR</sequence>
<dbReference type="EMBL" id="FPCA01000001">
    <property type="protein sequence ID" value="SFU45187.1"/>
    <property type="molecule type" value="Genomic_DNA"/>
</dbReference>
<dbReference type="OrthoDB" id="5569583at2"/>
<name>A0A1I7G9S4_9BACT</name>
<dbReference type="Proteomes" id="UP000182491">
    <property type="component" value="Unassembled WGS sequence"/>
</dbReference>
<dbReference type="InterPro" id="IPR052967">
    <property type="entry name" value="Stress_Response_Assoc"/>
</dbReference>
<dbReference type="Pfam" id="PF09557">
    <property type="entry name" value="DUF2382"/>
    <property type="match status" value="1"/>
</dbReference>
<evidence type="ECO:0000313" key="3">
    <source>
        <dbReference type="EMBL" id="SFU45187.1"/>
    </source>
</evidence>
<gene>
    <name evidence="3" type="ORF">SAMN04487941_0850</name>
</gene>
<dbReference type="PANTHER" id="PTHR38463:SF1">
    <property type="entry name" value="STRESS RESPONSE PROTEIN YSNF"/>
    <property type="match status" value="1"/>
</dbReference>
<dbReference type="InterPro" id="IPR019060">
    <property type="entry name" value="DUF2382"/>
</dbReference>
<reference evidence="4" key="1">
    <citation type="submission" date="2016-10" db="EMBL/GenBank/DDBJ databases">
        <authorList>
            <person name="Varghese N."/>
        </authorList>
    </citation>
    <scope>NUCLEOTIDE SEQUENCE [LARGE SCALE GENOMIC DNA]</scope>
    <source>
        <strain evidence="4">DSM 18820</strain>
    </source>
</reference>
<feature type="domain" description="DUF2382" evidence="2">
    <location>
        <begin position="60"/>
        <end position="171"/>
    </location>
</feature>
<feature type="compositionally biased region" description="Basic and acidic residues" evidence="1">
    <location>
        <begin position="1"/>
        <end position="50"/>
    </location>
</feature>